<reference evidence="1 2" key="1">
    <citation type="submission" date="2020-09" db="EMBL/GenBank/DDBJ databases">
        <title>De no assembly of potato wild relative species, Solanum commersonii.</title>
        <authorList>
            <person name="Cho K."/>
        </authorList>
    </citation>
    <scope>NUCLEOTIDE SEQUENCE [LARGE SCALE GENOMIC DNA]</scope>
    <source>
        <strain evidence="1">LZ3.2</strain>
        <tissue evidence="1">Leaf</tissue>
    </source>
</reference>
<dbReference type="Proteomes" id="UP000824120">
    <property type="component" value="Chromosome 12"/>
</dbReference>
<evidence type="ECO:0000313" key="1">
    <source>
        <dbReference type="EMBL" id="KAG5570418.1"/>
    </source>
</evidence>
<name>A0A9J5W4I1_SOLCO</name>
<dbReference type="AlphaFoldDB" id="A0A9J5W4I1"/>
<accession>A0A9J5W4I1</accession>
<dbReference type="EMBL" id="JACXVP010000012">
    <property type="protein sequence ID" value="KAG5570418.1"/>
    <property type="molecule type" value="Genomic_DNA"/>
</dbReference>
<protein>
    <submittedName>
        <fullName evidence="1">Uncharacterized protein</fullName>
    </submittedName>
</protein>
<keyword evidence="2" id="KW-1185">Reference proteome</keyword>
<organism evidence="1 2">
    <name type="scientific">Solanum commersonii</name>
    <name type="common">Commerson's wild potato</name>
    <name type="synonym">Commerson's nightshade</name>
    <dbReference type="NCBI Taxonomy" id="4109"/>
    <lineage>
        <taxon>Eukaryota</taxon>
        <taxon>Viridiplantae</taxon>
        <taxon>Streptophyta</taxon>
        <taxon>Embryophyta</taxon>
        <taxon>Tracheophyta</taxon>
        <taxon>Spermatophyta</taxon>
        <taxon>Magnoliopsida</taxon>
        <taxon>eudicotyledons</taxon>
        <taxon>Gunneridae</taxon>
        <taxon>Pentapetalae</taxon>
        <taxon>asterids</taxon>
        <taxon>lamiids</taxon>
        <taxon>Solanales</taxon>
        <taxon>Solanaceae</taxon>
        <taxon>Solanoideae</taxon>
        <taxon>Solaneae</taxon>
        <taxon>Solanum</taxon>
    </lineage>
</organism>
<evidence type="ECO:0000313" key="2">
    <source>
        <dbReference type="Proteomes" id="UP000824120"/>
    </source>
</evidence>
<comment type="caution">
    <text evidence="1">The sequence shown here is derived from an EMBL/GenBank/DDBJ whole genome shotgun (WGS) entry which is preliminary data.</text>
</comment>
<sequence length="62" mass="7040">MDGPPCKKRHLERDVLVPQSTVHVVWDPFLSQLPPCRSYSELSQLFPAHPLLTSKASDEEPE</sequence>
<proteinExistence type="predicted"/>
<gene>
    <name evidence="1" type="ORF">H5410_060184</name>
</gene>